<sequence>MRKWKSSNAARLQPHHHDTVMTVRMLSPAIRSLGLLRTGVPCYSTRANRPLLGRFRSLPIELFRVNNGLDVRLRDRAAQLKFGRRSFDLIVRDDGLVHPMLGDTFEGPNGASMRPNSPYLSEIVANFAEEDAVIYRVAQGTPLPDELVVLHEHTEHYSVQCSRPMPLPDLNRRVTEFFKEKGEMMGVFEFEERYPYMPKRP</sequence>
<gene>
    <name evidence="2" type="ORF">Dda_4726</name>
</gene>
<dbReference type="Proteomes" id="UP001221413">
    <property type="component" value="Unassembled WGS sequence"/>
</dbReference>
<evidence type="ECO:0000259" key="1">
    <source>
        <dbReference type="Pfam" id="PF18648"/>
    </source>
</evidence>
<dbReference type="EMBL" id="JAQGDS010000005">
    <property type="protein sequence ID" value="KAJ6260500.1"/>
    <property type="molecule type" value="Genomic_DNA"/>
</dbReference>
<evidence type="ECO:0000313" key="2">
    <source>
        <dbReference type="EMBL" id="KAJ6260500.1"/>
    </source>
</evidence>
<proteinExistence type="predicted"/>
<dbReference type="AlphaFoldDB" id="A0AAD6NJM4"/>
<keyword evidence="3" id="KW-1185">Reference proteome</keyword>
<comment type="caution">
    <text evidence="2">The sequence shown here is derived from an EMBL/GenBank/DDBJ whole genome shotgun (WGS) entry which is preliminary data.</text>
</comment>
<protein>
    <recommendedName>
        <fullName evidence="1">Tse2 ADP-ribosyltransferase toxin domain-containing protein</fullName>
    </recommendedName>
</protein>
<reference evidence="2" key="1">
    <citation type="submission" date="2023-01" db="EMBL/GenBank/DDBJ databases">
        <title>The chitinases involved in constricting ring structure development in the nematode-trapping fungus Drechslerella dactyloides.</title>
        <authorList>
            <person name="Wang R."/>
            <person name="Zhang L."/>
            <person name="Tang P."/>
            <person name="Li S."/>
            <person name="Liang L."/>
        </authorList>
    </citation>
    <scope>NUCLEOTIDE SEQUENCE</scope>
    <source>
        <strain evidence="2">YMF1.00031</strain>
    </source>
</reference>
<name>A0AAD6NJM4_DREDA</name>
<organism evidence="2 3">
    <name type="scientific">Drechslerella dactyloides</name>
    <name type="common">Nematode-trapping fungus</name>
    <name type="synonym">Arthrobotrys dactyloides</name>
    <dbReference type="NCBI Taxonomy" id="74499"/>
    <lineage>
        <taxon>Eukaryota</taxon>
        <taxon>Fungi</taxon>
        <taxon>Dikarya</taxon>
        <taxon>Ascomycota</taxon>
        <taxon>Pezizomycotina</taxon>
        <taxon>Orbiliomycetes</taxon>
        <taxon>Orbiliales</taxon>
        <taxon>Orbiliaceae</taxon>
        <taxon>Drechslerella</taxon>
    </lineage>
</organism>
<dbReference type="InterPro" id="IPR041018">
    <property type="entry name" value="ADPRTs_Tse2"/>
</dbReference>
<accession>A0AAD6NJM4</accession>
<feature type="domain" description="Tse2 ADP-ribosyltransferase toxin" evidence="1">
    <location>
        <begin position="61"/>
        <end position="188"/>
    </location>
</feature>
<dbReference type="Pfam" id="PF18648">
    <property type="entry name" value="ADPRTs_Tse2"/>
    <property type="match status" value="1"/>
</dbReference>
<evidence type="ECO:0000313" key="3">
    <source>
        <dbReference type="Proteomes" id="UP001221413"/>
    </source>
</evidence>